<dbReference type="Gene3D" id="1.10.10.60">
    <property type="entry name" value="Homeodomain-like"/>
    <property type="match status" value="1"/>
</dbReference>
<dbReference type="PANTHER" id="PTHR30055">
    <property type="entry name" value="HTH-TYPE TRANSCRIPTIONAL REGULATOR RUTR"/>
    <property type="match status" value="1"/>
</dbReference>
<evidence type="ECO:0000256" key="5">
    <source>
        <dbReference type="SAM" id="MobiDB-lite"/>
    </source>
</evidence>
<gene>
    <name evidence="7" type="ORF">V3C41_19305</name>
</gene>
<accession>A0ABV0GXI5</accession>
<reference evidence="7 8" key="1">
    <citation type="journal article" date="2024" name="Appl. Microbiol. Biotechnol.">
        <title>Biosynthetic gene clusters with biotechnological applications in novel Antarctic isolates from Actinomycetota.</title>
        <authorList>
            <person name="Bruna P."/>
            <person name="Nunez-Montero K."/>
            <person name="Contreras M.J."/>
            <person name="Leal K."/>
            <person name="Garcia M."/>
            <person name="Abanto M."/>
            <person name="Barrientos L."/>
        </authorList>
    </citation>
    <scope>NUCLEOTIDE SEQUENCE [LARGE SCALE GENOMIC DNA]</scope>
    <source>
        <strain evidence="7 8">Se16.17</strain>
    </source>
</reference>
<evidence type="ECO:0000313" key="8">
    <source>
        <dbReference type="Proteomes" id="UP001448614"/>
    </source>
</evidence>
<keyword evidence="3" id="KW-0804">Transcription</keyword>
<keyword evidence="8" id="KW-1185">Reference proteome</keyword>
<comment type="caution">
    <text evidence="7">The sequence shown here is derived from an EMBL/GenBank/DDBJ whole genome shotgun (WGS) entry which is preliminary data.</text>
</comment>
<evidence type="ECO:0000256" key="4">
    <source>
        <dbReference type="PROSITE-ProRule" id="PRU00335"/>
    </source>
</evidence>
<dbReference type="Gene3D" id="1.10.357.10">
    <property type="entry name" value="Tetracycline Repressor, domain 2"/>
    <property type="match status" value="1"/>
</dbReference>
<keyword evidence="1" id="KW-0805">Transcription regulation</keyword>
<dbReference type="PANTHER" id="PTHR30055:SF234">
    <property type="entry name" value="HTH-TYPE TRANSCRIPTIONAL REGULATOR BETI"/>
    <property type="match status" value="1"/>
</dbReference>
<dbReference type="PROSITE" id="PS50977">
    <property type="entry name" value="HTH_TETR_2"/>
    <property type="match status" value="1"/>
</dbReference>
<protein>
    <submittedName>
        <fullName evidence="7">Helix-turn-helix domain-containing protein</fullName>
    </submittedName>
</protein>
<sequence length="209" mass="23078">MKQGHAPTERAPQQDRSRQSWERALHVGMELFEEHGWDGLTITEVCRRAKISAPSLYARVDGKAGLFLAVHERWLERIARTEGELITQFLRVDASPSEGAGGAAQVVMGVFERHAGALRALTDRSARDEELLERGALASQEFVRRLAQVIPADFTVGATAVRAVYAECLLRLMYGARFLMVEEESIEVFHQRVTGLARTIVAGPGPGRG</sequence>
<dbReference type="RefSeq" id="WP_081733531.1">
    <property type="nucleotide sequence ID" value="NZ_JBBMFV010000004.1"/>
</dbReference>
<name>A0ABV0GXI5_PAENI</name>
<evidence type="ECO:0000313" key="7">
    <source>
        <dbReference type="EMBL" id="MEO3943224.1"/>
    </source>
</evidence>
<dbReference type="SUPFAM" id="SSF46689">
    <property type="entry name" value="Homeodomain-like"/>
    <property type="match status" value="1"/>
</dbReference>
<evidence type="ECO:0000256" key="2">
    <source>
        <dbReference type="ARBA" id="ARBA00023125"/>
    </source>
</evidence>
<evidence type="ECO:0000256" key="1">
    <source>
        <dbReference type="ARBA" id="ARBA00023015"/>
    </source>
</evidence>
<evidence type="ECO:0000259" key="6">
    <source>
        <dbReference type="PROSITE" id="PS50977"/>
    </source>
</evidence>
<keyword evidence="2 4" id="KW-0238">DNA-binding</keyword>
<feature type="domain" description="HTH tetR-type" evidence="6">
    <location>
        <begin position="18"/>
        <end position="78"/>
    </location>
</feature>
<dbReference type="Proteomes" id="UP001448614">
    <property type="component" value="Unassembled WGS sequence"/>
</dbReference>
<feature type="region of interest" description="Disordered" evidence="5">
    <location>
        <begin position="1"/>
        <end position="20"/>
    </location>
</feature>
<dbReference type="InterPro" id="IPR050109">
    <property type="entry name" value="HTH-type_TetR-like_transc_reg"/>
</dbReference>
<feature type="DNA-binding region" description="H-T-H motif" evidence="4">
    <location>
        <begin position="41"/>
        <end position="60"/>
    </location>
</feature>
<dbReference type="InterPro" id="IPR009057">
    <property type="entry name" value="Homeodomain-like_sf"/>
</dbReference>
<dbReference type="Pfam" id="PF00440">
    <property type="entry name" value="TetR_N"/>
    <property type="match status" value="1"/>
</dbReference>
<dbReference type="InterPro" id="IPR001647">
    <property type="entry name" value="HTH_TetR"/>
</dbReference>
<proteinExistence type="predicted"/>
<dbReference type="EMBL" id="JBBMFV010000004">
    <property type="protein sequence ID" value="MEO3943224.1"/>
    <property type="molecule type" value="Genomic_DNA"/>
</dbReference>
<evidence type="ECO:0000256" key="3">
    <source>
        <dbReference type="ARBA" id="ARBA00023163"/>
    </source>
</evidence>
<organism evidence="7 8">
    <name type="scientific">Paenarthrobacter nicotinovorans</name>
    <name type="common">Arthrobacter nicotinovorans</name>
    <dbReference type="NCBI Taxonomy" id="29320"/>
    <lineage>
        <taxon>Bacteria</taxon>
        <taxon>Bacillati</taxon>
        <taxon>Actinomycetota</taxon>
        <taxon>Actinomycetes</taxon>
        <taxon>Micrococcales</taxon>
        <taxon>Micrococcaceae</taxon>
        <taxon>Paenarthrobacter</taxon>
    </lineage>
</organism>